<dbReference type="EMBL" id="KQ085922">
    <property type="protein sequence ID" value="KLO15965.1"/>
    <property type="molecule type" value="Genomic_DNA"/>
</dbReference>
<keyword evidence="2" id="KW-1185">Reference proteome</keyword>
<evidence type="ECO:0000313" key="2">
    <source>
        <dbReference type="Proteomes" id="UP000053477"/>
    </source>
</evidence>
<sequence>MGDRNHVHDLVLNDKPDNPRTQFLYDDVLHNIFLLGLPSNVANHPHGSFMLNVSQVCRVWRNVALSDPNLWTELVWDPFEDRVELIDKPNDEKMTLLYRHYLSRSQDLPLSIDIHSPSLNSSTSFHQVLEMTLSMPVQRRLRQFSICCEDVDLDPTRSYMIINAPLLESLVVDIVDTQTSGGEFFVDISLSPRLRTIYLTGQVRLSTNYTRTPPQASLTGLTLLTTTSSGNYWMRGEILLELLRRFPSLDTITFDLQVDTVRVDTFQRPALPFTVAPNLVSMHLRFNENPISTANEIFKRLDLPKLHKLILDYNFSPIHLFNLLHTWSDVKCLRKLEDLTIHYGFTEEMAEDLARDEEIVSLLRLTPSLINLAIRDVPLSGRILDALATNPKLNSKSDSPRTELVCPNLEFVIIESADQSFGQFPIPASAEVGLNKSRHYMRISLPSSRHELYPPS</sequence>
<dbReference type="InterPro" id="IPR032675">
    <property type="entry name" value="LRR_dom_sf"/>
</dbReference>
<dbReference type="InterPro" id="IPR036047">
    <property type="entry name" value="F-box-like_dom_sf"/>
</dbReference>
<protein>
    <submittedName>
        <fullName evidence="1">Uncharacterized protein</fullName>
    </submittedName>
</protein>
<dbReference type="Proteomes" id="UP000053477">
    <property type="component" value="Unassembled WGS sequence"/>
</dbReference>
<name>A0A0H2RVD3_9AGAM</name>
<dbReference type="InParanoid" id="A0A0H2RVD3"/>
<dbReference type="AlphaFoldDB" id="A0A0H2RVD3"/>
<dbReference type="Gene3D" id="1.20.1280.50">
    <property type="match status" value="1"/>
</dbReference>
<dbReference type="Gene3D" id="3.80.10.10">
    <property type="entry name" value="Ribonuclease Inhibitor"/>
    <property type="match status" value="1"/>
</dbReference>
<dbReference type="OrthoDB" id="3365698at2759"/>
<dbReference type="SUPFAM" id="SSF81383">
    <property type="entry name" value="F-box domain"/>
    <property type="match status" value="1"/>
</dbReference>
<dbReference type="SUPFAM" id="SSF52047">
    <property type="entry name" value="RNI-like"/>
    <property type="match status" value="1"/>
</dbReference>
<gene>
    <name evidence="1" type="ORF">SCHPADRAFT_237180</name>
</gene>
<reference evidence="1 2" key="1">
    <citation type="submission" date="2015-04" db="EMBL/GenBank/DDBJ databases">
        <title>Complete genome sequence of Schizopora paradoxa KUC8140, a cosmopolitan wood degrader in East Asia.</title>
        <authorList>
            <consortium name="DOE Joint Genome Institute"/>
            <person name="Min B."/>
            <person name="Park H."/>
            <person name="Jang Y."/>
            <person name="Kim J.-J."/>
            <person name="Kim K.H."/>
            <person name="Pangilinan J."/>
            <person name="Lipzen A."/>
            <person name="Riley R."/>
            <person name="Grigoriev I.V."/>
            <person name="Spatafora J.W."/>
            <person name="Choi I.-G."/>
        </authorList>
    </citation>
    <scope>NUCLEOTIDE SEQUENCE [LARGE SCALE GENOMIC DNA]</scope>
    <source>
        <strain evidence="1 2">KUC8140</strain>
    </source>
</reference>
<proteinExistence type="predicted"/>
<accession>A0A0H2RVD3</accession>
<organism evidence="1 2">
    <name type="scientific">Schizopora paradoxa</name>
    <dbReference type="NCBI Taxonomy" id="27342"/>
    <lineage>
        <taxon>Eukaryota</taxon>
        <taxon>Fungi</taxon>
        <taxon>Dikarya</taxon>
        <taxon>Basidiomycota</taxon>
        <taxon>Agaricomycotina</taxon>
        <taxon>Agaricomycetes</taxon>
        <taxon>Hymenochaetales</taxon>
        <taxon>Schizoporaceae</taxon>
        <taxon>Schizopora</taxon>
    </lineage>
</organism>
<evidence type="ECO:0000313" key="1">
    <source>
        <dbReference type="EMBL" id="KLO15965.1"/>
    </source>
</evidence>